<dbReference type="Proteomes" id="UP000289132">
    <property type="component" value="Unassembled WGS sequence"/>
</dbReference>
<comment type="subcellular location">
    <subcellularLocation>
        <location evidence="1">Cell envelope</location>
    </subcellularLocation>
</comment>
<dbReference type="InterPro" id="IPR038352">
    <property type="entry name" value="Imelysin_sf"/>
</dbReference>
<feature type="chain" id="PRO_5042112490" evidence="3">
    <location>
        <begin position="18"/>
        <end position="313"/>
    </location>
</feature>
<proteinExistence type="predicted"/>
<keyword evidence="8" id="KW-1185">Reference proteome</keyword>
<reference evidence="6 8" key="1">
    <citation type="submission" date="2017-10" db="EMBL/GenBank/DDBJ databases">
        <title>Genomics of the genus Arcobacter.</title>
        <authorList>
            <person name="Perez-Cataluna A."/>
            <person name="Figueras M.J."/>
        </authorList>
    </citation>
    <scope>NUCLEOTIDE SEQUENCE [LARGE SCALE GENOMIC DNA]</scope>
    <source>
        <strain evidence="6 8">LMG 25534</strain>
    </source>
</reference>
<evidence type="ECO:0000259" key="4">
    <source>
        <dbReference type="Pfam" id="PF09375"/>
    </source>
</evidence>
<evidence type="ECO:0000313" key="5">
    <source>
        <dbReference type="EMBL" id="AXK48487.1"/>
    </source>
</evidence>
<name>A0AAD0QIE5_9BACT</name>
<feature type="domain" description="Imelysin-like" evidence="4">
    <location>
        <begin position="42"/>
        <end position="277"/>
    </location>
</feature>
<reference evidence="5 7" key="2">
    <citation type="submission" date="2018-07" db="EMBL/GenBank/DDBJ databases">
        <title>Complete genome of the Arcobacter trophiarum type strain LMG 25534.</title>
        <authorList>
            <person name="Miller W.G."/>
            <person name="Yee E."/>
        </authorList>
    </citation>
    <scope>NUCLEOTIDE SEQUENCE [LARGE SCALE GENOMIC DNA]</scope>
    <source>
        <strain evidence="5 7">LMG 25534</strain>
    </source>
</reference>
<dbReference type="Pfam" id="PF09375">
    <property type="entry name" value="Peptidase_M75"/>
    <property type="match status" value="1"/>
</dbReference>
<gene>
    <name evidence="5" type="ORF">ATR_0617</name>
    <name evidence="6" type="ORF">CRU87_07835</name>
</gene>
<organism evidence="5 7">
    <name type="scientific">Aliarcobacter trophiarum LMG 25534</name>
    <dbReference type="NCBI Taxonomy" id="1032241"/>
    <lineage>
        <taxon>Bacteria</taxon>
        <taxon>Pseudomonadati</taxon>
        <taxon>Campylobacterota</taxon>
        <taxon>Epsilonproteobacteria</taxon>
        <taxon>Campylobacterales</taxon>
        <taxon>Arcobacteraceae</taxon>
        <taxon>Aliarcobacter</taxon>
    </lineage>
</organism>
<dbReference type="RefSeq" id="WP_115428022.1">
    <property type="nucleotide sequence ID" value="NZ_CP031367.1"/>
</dbReference>
<sequence>MKKIFLMFLFLFSSVFANETIFQSVIKNIALKDTKSAIESAKNLQKEINSENFTKFLKDWKRVETNYLAGEINSDYLDTPRYIDVFNNLKEDLNSQMKRVVDGDSDIKKALFKNSFKTINALEYVIFSSNDLNDRKKEISKEILSSIIKNLEEVKAVYENYLKNPVVKEDDNAKLLNALVASSYRLKEWRVGNPSGLSAKYKNDFKNSRAEYFLSQNSFASINAILDAQKEMISNENYINLLNLAKEKKATNDLEAVVSKIDEAKKELNSLPKDDFTNAKKLFDLVSEIHDLYYITIIEKLGLKPEILDADGD</sequence>
<evidence type="ECO:0000256" key="2">
    <source>
        <dbReference type="ARBA" id="ARBA00022729"/>
    </source>
</evidence>
<dbReference type="KEGG" id="atp:ATR_0617"/>
<accession>A0AAD0QIE5</accession>
<dbReference type="Proteomes" id="UP000254504">
    <property type="component" value="Chromosome"/>
</dbReference>
<evidence type="ECO:0000313" key="7">
    <source>
        <dbReference type="Proteomes" id="UP000254504"/>
    </source>
</evidence>
<keyword evidence="2 3" id="KW-0732">Signal</keyword>
<dbReference type="GO" id="GO:0030313">
    <property type="term" value="C:cell envelope"/>
    <property type="evidence" value="ECO:0007669"/>
    <property type="project" value="UniProtKB-SubCell"/>
</dbReference>
<dbReference type="InterPro" id="IPR018976">
    <property type="entry name" value="Imelysin-like"/>
</dbReference>
<evidence type="ECO:0000313" key="6">
    <source>
        <dbReference type="EMBL" id="RXJ89981.1"/>
    </source>
</evidence>
<feature type="signal peptide" evidence="3">
    <location>
        <begin position="1"/>
        <end position="17"/>
    </location>
</feature>
<protein>
    <submittedName>
        <fullName evidence="6">Imelysin</fullName>
    </submittedName>
    <submittedName>
        <fullName evidence="5">Peptidase, M75 family</fullName>
    </submittedName>
</protein>
<dbReference type="EMBL" id="CP031367">
    <property type="protein sequence ID" value="AXK48487.1"/>
    <property type="molecule type" value="Genomic_DNA"/>
</dbReference>
<dbReference type="AlphaFoldDB" id="A0AAD0QIE5"/>
<evidence type="ECO:0000256" key="3">
    <source>
        <dbReference type="SAM" id="SignalP"/>
    </source>
</evidence>
<dbReference type="EMBL" id="PDKD01000014">
    <property type="protein sequence ID" value="RXJ89981.1"/>
    <property type="molecule type" value="Genomic_DNA"/>
</dbReference>
<evidence type="ECO:0000256" key="1">
    <source>
        <dbReference type="ARBA" id="ARBA00004196"/>
    </source>
</evidence>
<evidence type="ECO:0000313" key="8">
    <source>
        <dbReference type="Proteomes" id="UP000289132"/>
    </source>
</evidence>
<dbReference type="Gene3D" id="1.20.1420.20">
    <property type="entry name" value="M75 peptidase, HXXE motif"/>
    <property type="match status" value="1"/>
</dbReference>